<dbReference type="SMART" id="SM00388">
    <property type="entry name" value="HisKA"/>
    <property type="match status" value="1"/>
</dbReference>
<dbReference type="AlphaFoldDB" id="A0A1G2R0M4"/>
<dbReference type="InterPro" id="IPR013767">
    <property type="entry name" value="PAS_fold"/>
</dbReference>
<dbReference type="Gene3D" id="3.30.450.40">
    <property type="match status" value="1"/>
</dbReference>
<evidence type="ECO:0000259" key="8">
    <source>
        <dbReference type="PROSITE" id="PS50109"/>
    </source>
</evidence>
<dbReference type="Pfam" id="PF00512">
    <property type="entry name" value="HisKA"/>
    <property type="match status" value="1"/>
</dbReference>
<dbReference type="EC" id="2.7.13.3" evidence="2"/>
<evidence type="ECO:0000313" key="11">
    <source>
        <dbReference type="EMBL" id="OHA65812.1"/>
    </source>
</evidence>
<keyword evidence="6" id="KW-0902">Two-component regulatory system</keyword>
<dbReference type="InterPro" id="IPR036890">
    <property type="entry name" value="HATPase_C_sf"/>
</dbReference>
<dbReference type="EMBL" id="MHTT01000010">
    <property type="protein sequence ID" value="OHA65812.1"/>
    <property type="molecule type" value="Genomic_DNA"/>
</dbReference>
<dbReference type="GO" id="GO:0016036">
    <property type="term" value="P:cellular response to phosphate starvation"/>
    <property type="evidence" value="ECO:0007669"/>
    <property type="project" value="TreeGrafter"/>
</dbReference>
<dbReference type="Gene3D" id="3.30.450.20">
    <property type="entry name" value="PAS domain"/>
    <property type="match status" value="1"/>
</dbReference>
<dbReference type="Pfam" id="PF02518">
    <property type="entry name" value="HATPase_c"/>
    <property type="match status" value="1"/>
</dbReference>
<name>A0A1G2R0M4_9BACT</name>
<accession>A0A1G2R0M4</accession>
<proteinExistence type="predicted"/>
<feature type="domain" description="PAC" evidence="10">
    <location>
        <begin position="287"/>
        <end position="340"/>
    </location>
</feature>
<organism evidence="11 12">
    <name type="scientific">Candidatus Wildermuthbacteria bacterium RIFCSPHIGHO2_01_FULL_49_22b</name>
    <dbReference type="NCBI Taxonomy" id="1802448"/>
    <lineage>
        <taxon>Bacteria</taxon>
        <taxon>Candidatus Wildermuthiibacteriota</taxon>
    </lineage>
</organism>
<dbReference type="NCBIfam" id="TIGR00229">
    <property type="entry name" value="sensory_box"/>
    <property type="match status" value="1"/>
</dbReference>
<dbReference type="SMART" id="SM00091">
    <property type="entry name" value="PAS"/>
    <property type="match status" value="1"/>
</dbReference>
<dbReference type="PANTHER" id="PTHR45453:SF1">
    <property type="entry name" value="PHOSPHATE REGULON SENSOR PROTEIN PHOR"/>
    <property type="match status" value="1"/>
</dbReference>
<dbReference type="SUPFAM" id="SSF47384">
    <property type="entry name" value="Homodimeric domain of signal transducing histidine kinase"/>
    <property type="match status" value="1"/>
</dbReference>
<feature type="domain" description="PAS" evidence="9">
    <location>
        <begin position="217"/>
        <end position="262"/>
    </location>
</feature>
<sequence length="575" mass="64584">MAKTSPQQKRKFSKAGETTSLTLRPKGAPFIEAEQKHQKQQELLLALEQVSRVLTVEVELEKILQDMATIVAKALGAKWVNFWQLTPDKKSVYITASYGMKPAYKEHSQRYPIRLGTAWIGRAVQTGKAWGTSDILTDPKLLQELGPAWEKAIKKQDYRALLCVPTISRKGPVGGVCVYYPDAHEFTDFEMRLVTVAANQAATSITNAQIFAELTAERNKTLAMINSLSDGIIMYDLEGTIILFNPKAEEIFWVKRSEVMGKKASEFKVRRNPLFANIKNIASLALSDFESKEIKIADPQRMTLQIINLPVRDPEDRKIGSMRVIHDITKEKEAEEIKSSFISIASHQLRTPLSGIKWALAMLLGKDLGNLNKEQYELMSKVTVQNDRLIDLVEDLLDASRIEEGRFGYVFKKAQLESLVQDALKALQPFLDKKRSIALSVKSPKKKTPLVNADPKKLGIAIFNIIDNAIKYTTKGTIAISFLQAPSSLFLQVADQGIGIPKEEQKFLFTKFFRASNAVRIQTEGSGLGLWIAQEIMKRHNGRILFESEERKGSTFSLQFPLKADDMPRGRVAGR</sequence>
<dbReference type="Pfam" id="PF00989">
    <property type="entry name" value="PAS"/>
    <property type="match status" value="1"/>
</dbReference>
<dbReference type="SMART" id="SM00387">
    <property type="entry name" value="HATPase_c"/>
    <property type="match status" value="1"/>
</dbReference>
<dbReference type="CDD" id="cd00130">
    <property type="entry name" value="PAS"/>
    <property type="match status" value="1"/>
</dbReference>
<evidence type="ECO:0000259" key="10">
    <source>
        <dbReference type="PROSITE" id="PS50113"/>
    </source>
</evidence>
<dbReference type="Proteomes" id="UP000178065">
    <property type="component" value="Unassembled WGS sequence"/>
</dbReference>
<dbReference type="InterPro" id="IPR003594">
    <property type="entry name" value="HATPase_dom"/>
</dbReference>
<dbReference type="STRING" id="1802448.A2672_02490"/>
<dbReference type="Gene3D" id="3.30.565.10">
    <property type="entry name" value="Histidine kinase-like ATPase, C-terminal domain"/>
    <property type="match status" value="1"/>
</dbReference>
<evidence type="ECO:0000256" key="3">
    <source>
        <dbReference type="ARBA" id="ARBA00022553"/>
    </source>
</evidence>
<dbReference type="InterPro" id="IPR005467">
    <property type="entry name" value="His_kinase_dom"/>
</dbReference>
<dbReference type="InterPro" id="IPR050351">
    <property type="entry name" value="BphY/WalK/GraS-like"/>
</dbReference>
<dbReference type="SUPFAM" id="SSF55781">
    <property type="entry name" value="GAF domain-like"/>
    <property type="match status" value="1"/>
</dbReference>
<dbReference type="PROSITE" id="PS50113">
    <property type="entry name" value="PAC"/>
    <property type="match status" value="1"/>
</dbReference>
<dbReference type="GO" id="GO:0005886">
    <property type="term" value="C:plasma membrane"/>
    <property type="evidence" value="ECO:0007669"/>
    <property type="project" value="TreeGrafter"/>
</dbReference>
<dbReference type="PROSITE" id="PS50109">
    <property type="entry name" value="HIS_KIN"/>
    <property type="match status" value="1"/>
</dbReference>
<evidence type="ECO:0000256" key="5">
    <source>
        <dbReference type="ARBA" id="ARBA00022777"/>
    </source>
</evidence>
<dbReference type="InterPro" id="IPR029016">
    <property type="entry name" value="GAF-like_dom_sf"/>
</dbReference>
<evidence type="ECO:0000256" key="7">
    <source>
        <dbReference type="ARBA" id="ARBA00023136"/>
    </source>
</evidence>
<comment type="caution">
    <text evidence="11">The sequence shown here is derived from an EMBL/GenBank/DDBJ whole genome shotgun (WGS) entry which is preliminary data.</text>
</comment>
<dbReference type="Gene3D" id="1.10.287.130">
    <property type="match status" value="1"/>
</dbReference>
<feature type="domain" description="Histidine kinase" evidence="8">
    <location>
        <begin position="344"/>
        <end position="564"/>
    </location>
</feature>
<dbReference type="InterPro" id="IPR036097">
    <property type="entry name" value="HisK_dim/P_sf"/>
</dbReference>
<dbReference type="GO" id="GO:0000155">
    <property type="term" value="F:phosphorelay sensor kinase activity"/>
    <property type="evidence" value="ECO:0007669"/>
    <property type="project" value="InterPro"/>
</dbReference>
<evidence type="ECO:0000256" key="1">
    <source>
        <dbReference type="ARBA" id="ARBA00000085"/>
    </source>
</evidence>
<evidence type="ECO:0000256" key="2">
    <source>
        <dbReference type="ARBA" id="ARBA00012438"/>
    </source>
</evidence>
<dbReference type="InterPro" id="IPR000700">
    <property type="entry name" value="PAS-assoc_C"/>
</dbReference>
<protein>
    <recommendedName>
        <fullName evidence="2">histidine kinase</fullName>
        <ecNumber evidence="2">2.7.13.3</ecNumber>
    </recommendedName>
</protein>
<keyword evidence="7" id="KW-0472">Membrane</keyword>
<keyword evidence="4" id="KW-0808">Transferase</keyword>
<reference evidence="11 12" key="1">
    <citation type="journal article" date="2016" name="Nat. Commun.">
        <title>Thousands of microbial genomes shed light on interconnected biogeochemical processes in an aquifer system.</title>
        <authorList>
            <person name="Anantharaman K."/>
            <person name="Brown C.T."/>
            <person name="Hug L.A."/>
            <person name="Sharon I."/>
            <person name="Castelle C.J."/>
            <person name="Probst A.J."/>
            <person name="Thomas B.C."/>
            <person name="Singh A."/>
            <person name="Wilkins M.J."/>
            <person name="Karaoz U."/>
            <person name="Brodie E.L."/>
            <person name="Williams K.H."/>
            <person name="Hubbard S.S."/>
            <person name="Banfield J.F."/>
        </authorList>
    </citation>
    <scope>NUCLEOTIDE SEQUENCE [LARGE SCALE GENOMIC DNA]</scope>
</reference>
<dbReference type="Pfam" id="PF01590">
    <property type="entry name" value="GAF"/>
    <property type="match status" value="1"/>
</dbReference>
<keyword evidence="3" id="KW-0597">Phosphoprotein</keyword>
<keyword evidence="5" id="KW-0418">Kinase</keyword>
<evidence type="ECO:0000313" key="12">
    <source>
        <dbReference type="Proteomes" id="UP000178065"/>
    </source>
</evidence>
<dbReference type="InterPro" id="IPR004358">
    <property type="entry name" value="Sig_transdc_His_kin-like_C"/>
</dbReference>
<evidence type="ECO:0000256" key="4">
    <source>
        <dbReference type="ARBA" id="ARBA00022679"/>
    </source>
</evidence>
<dbReference type="SMART" id="SM00065">
    <property type="entry name" value="GAF"/>
    <property type="match status" value="1"/>
</dbReference>
<dbReference type="PROSITE" id="PS50112">
    <property type="entry name" value="PAS"/>
    <property type="match status" value="1"/>
</dbReference>
<dbReference type="InterPro" id="IPR000014">
    <property type="entry name" value="PAS"/>
</dbReference>
<dbReference type="InterPro" id="IPR035965">
    <property type="entry name" value="PAS-like_dom_sf"/>
</dbReference>
<dbReference type="InterPro" id="IPR003018">
    <property type="entry name" value="GAF"/>
</dbReference>
<dbReference type="SUPFAM" id="SSF55785">
    <property type="entry name" value="PYP-like sensor domain (PAS domain)"/>
    <property type="match status" value="1"/>
</dbReference>
<gene>
    <name evidence="11" type="ORF">A2672_02490</name>
</gene>
<evidence type="ECO:0000259" key="9">
    <source>
        <dbReference type="PROSITE" id="PS50112"/>
    </source>
</evidence>
<evidence type="ECO:0000256" key="6">
    <source>
        <dbReference type="ARBA" id="ARBA00023012"/>
    </source>
</evidence>
<dbReference type="CDD" id="cd00082">
    <property type="entry name" value="HisKA"/>
    <property type="match status" value="1"/>
</dbReference>
<dbReference type="PRINTS" id="PR00344">
    <property type="entry name" value="BCTRLSENSOR"/>
</dbReference>
<dbReference type="InterPro" id="IPR003661">
    <property type="entry name" value="HisK_dim/P_dom"/>
</dbReference>
<dbReference type="GO" id="GO:0006355">
    <property type="term" value="P:regulation of DNA-templated transcription"/>
    <property type="evidence" value="ECO:0007669"/>
    <property type="project" value="InterPro"/>
</dbReference>
<comment type="catalytic activity">
    <reaction evidence="1">
        <text>ATP + protein L-histidine = ADP + protein N-phospho-L-histidine.</text>
        <dbReference type="EC" id="2.7.13.3"/>
    </reaction>
</comment>
<dbReference type="PANTHER" id="PTHR45453">
    <property type="entry name" value="PHOSPHATE REGULON SENSOR PROTEIN PHOR"/>
    <property type="match status" value="1"/>
</dbReference>
<dbReference type="GO" id="GO:0004721">
    <property type="term" value="F:phosphoprotein phosphatase activity"/>
    <property type="evidence" value="ECO:0007669"/>
    <property type="project" value="TreeGrafter"/>
</dbReference>
<dbReference type="SUPFAM" id="SSF55874">
    <property type="entry name" value="ATPase domain of HSP90 chaperone/DNA topoisomerase II/histidine kinase"/>
    <property type="match status" value="1"/>
</dbReference>
<dbReference type="FunFam" id="3.30.565.10:FF:000006">
    <property type="entry name" value="Sensor histidine kinase WalK"/>
    <property type="match status" value="1"/>
</dbReference>